<reference evidence="3" key="1">
    <citation type="submission" date="2024-07" db="EMBL/GenBank/DDBJ databases">
        <authorList>
            <person name="Yu S.T."/>
        </authorList>
    </citation>
    <scope>NUCLEOTIDE SEQUENCE</scope>
    <source>
        <strain evidence="3">Y1</strain>
    </source>
</reference>
<gene>
    <name evidence="3" type="ORF">AB2U05_13415</name>
</gene>
<name>A0AB39TJP1_9ACTN</name>
<feature type="compositionally biased region" description="Low complexity" evidence="1">
    <location>
        <begin position="1"/>
        <end position="20"/>
    </location>
</feature>
<dbReference type="PANTHER" id="PTHR46609:SF6">
    <property type="entry name" value="EXONUCLEASE, PHAGE-TYPE_RECB, C-TERMINAL DOMAIN-CONTAINING PROTEIN-RELATED"/>
    <property type="match status" value="1"/>
</dbReference>
<dbReference type="EMBL" id="CP163445">
    <property type="protein sequence ID" value="XDQ79387.1"/>
    <property type="molecule type" value="Genomic_DNA"/>
</dbReference>
<dbReference type="PANTHER" id="PTHR46609">
    <property type="entry name" value="EXONUCLEASE, PHAGE-TYPE/RECB, C-TERMINAL DOMAIN-CONTAINING PROTEIN"/>
    <property type="match status" value="1"/>
</dbReference>
<evidence type="ECO:0000256" key="1">
    <source>
        <dbReference type="SAM" id="MobiDB-lite"/>
    </source>
</evidence>
<protein>
    <submittedName>
        <fullName evidence="3">YqaJ viral recombinase family protein</fullName>
    </submittedName>
</protein>
<dbReference type="SUPFAM" id="SSF52980">
    <property type="entry name" value="Restriction endonuclease-like"/>
    <property type="match status" value="1"/>
</dbReference>
<dbReference type="InterPro" id="IPR017482">
    <property type="entry name" value="Lambda-type_endonuclease"/>
</dbReference>
<dbReference type="NCBIfam" id="TIGR03033">
    <property type="entry name" value="phage_rel_nuc"/>
    <property type="match status" value="1"/>
</dbReference>
<dbReference type="RefSeq" id="WP_369183300.1">
    <property type="nucleotide sequence ID" value="NZ_CP163445.1"/>
</dbReference>
<dbReference type="InterPro" id="IPR011335">
    <property type="entry name" value="Restrct_endonuc-II-like"/>
</dbReference>
<feature type="region of interest" description="Disordered" evidence="1">
    <location>
        <begin position="1"/>
        <end position="26"/>
    </location>
</feature>
<proteinExistence type="predicted"/>
<sequence>MTITLPAGASAPAAGPTTLGNFTPGSSEWHAARSNGIGGSEIAAVMGLSPYESAFSLWHRKQGLVQPVEENPQMYWGTRLEPIVLAEFAKRHPEWAVRRAPTYAGPDRPWQIANPDAELVPACSCGLHQEACCDPEDCGPCCPSCPTCPHTRGSAVEIVEVKTARDDEGWGREGTGEVPVHYRAQCLWYMDVLGVACCHVAVLIGGSDYREYVVDYDPADAKLMRTAGHRFMQSIWDGERPSIDGHTATYQTVRVLPEGLDDVNVDISVELRDRFHAAQDGFWAAEDELTECKSRLLDAIGTGRRAFAAGVRVATRTVRNGKTFQLLPARTRRTR</sequence>
<feature type="domain" description="YqaJ viral recombinase" evidence="2">
    <location>
        <begin position="28"/>
        <end position="193"/>
    </location>
</feature>
<dbReference type="AlphaFoldDB" id="A0AB39TJP1"/>
<dbReference type="InterPro" id="IPR019080">
    <property type="entry name" value="YqaJ_viral_recombinase"/>
</dbReference>
<organism evidence="3">
    <name type="scientific">Streptomyces sp. Y1</name>
    <dbReference type="NCBI Taxonomy" id="3238634"/>
    <lineage>
        <taxon>Bacteria</taxon>
        <taxon>Bacillati</taxon>
        <taxon>Actinomycetota</taxon>
        <taxon>Actinomycetes</taxon>
        <taxon>Kitasatosporales</taxon>
        <taxon>Streptomycetaceae</taxon>
        <taxon>Streptomyces</taxon>
    </lineage>
</organism>
<accession>A0AB39TJP1</accession>
<dbReference type="InterPro" id="IPR051703">
    <property type="entry name" value="NF-kappa-B_Signaling_Reg"/>
</dbReference>
<dbReference type="Gene3D" id="3.90.320.10">
    <property type="match status" value="1"/>
</dbReference>
<dbReference type="Pfam" id="PF09588">
    <property type="entry name" value="YqaJ"/>
    <property type="match status" value="1"/>
</dbReference>
<evidence type="ECO:0000259" key="2">
    <source>
        <dbReference type="Pfam" id="PF09588"/>
    </source>
</evidence>
<evidence type="ECO:0000313" key="3">
    <source>
        <dbReference type="EMBL" id="XDQ79387.1"/>
    </source>
</evidence>
<dbReference type="InterPro" id="IPR011604">
    <property type="entry name" value="PDDEXK-like_dom_sf"/>
</dbReference>